<feature type="compositionally biased region" description="Basic and acidic residues" evidence="1">
    <location>
        <begin position="78"/>
        <end position="91"/>
    </location>
</feature>
<protein>
    <submittedName>
        <fullName evidence="2">Uncharacterized protein</fullName>
    </submittedName>
</protein>
<evidence type="ECO:0000313" key="3">
    <source>
        <dbReference type="Proteomes" id="UP000004756"/>
    </source>
</evidence>
<sequence length="91" mass="10946">MLRQIDGISRKFVKYQWYNKINECALYRKERRKMKQKDEITELLQRLYGFSDDQLLKAFKEAEAEVEAEGGPTPDPEGFERLWEKMREQGL</sequence>
<comment type="caution">
    <text evidence="2">The sequence shown here is derived from an EMBL/GenBank/DDBJ whole genome shotgun (WGS) entry which is preliminary data.</text>
</comment>
<reference evidence="2 3" key="1">
    <citation type="submission" date="2009-02" db="EMBL/GenBank/DDBJ databases">
        <title>Draft genome sequence of Clostridium asparagiforme (DSM 15981).</title>
        <authorList>
            <person name="Sudarsanam P."/>
            <person name="Ley R."/>
            <person name="Guruge J."/>
            <person name="Turnbaugh P.J."/>
            <person name="Mahowald M."/>
            <person name="Liep D."/>
            <person name="Gordon J."/>
        </authorList>
    </citation>
    <scope>NUCLEOTIDE SEQUENCE [LARGE SCALE GENOMIC DNA]</scope>
    <source>
        <strain evidence="2 3">DSM 15981</strain>
    </source>
</reference>
<organism evidence="2 3">
    <name type="scientific">[Clostridium] asparagiforme DSM 15981</name>
    <dbReference type="NCBI Taxonomy" id="518636"/>
    <lineage>
        <taxon>Bacteria</taxon>
        <taxon>Bacillati</taxon>
        <taxon>Bacillota</taxon>
        <taxon>Clostridia</taxon>
        <taxon>Lachnospirales</taxon>
        <taxon>Lachnospiraceae</taxon>
        <taxon>Enterocloster</taxon>
    </lineage>
</organism>
<dbReference type="AlphaFoldDB" id="C0D8T2"/>
<keyword evidence="3" id="KW-1185">Reference proteome</keyword>
<accession>C0D8T2</accession>
<evidence type="ECO:0000256" key="1">
    <source>
        <dbReference type="SAM" id="MobiDB-lite"/>
    </source>
</evidence>
<name>C0D8T2_9FIRM</name>
<proteinExistence type="predicted"/>
<gene>
    <name evidence="2" type="ORF">CLOSTASPAR_05681</name>
</gene>
<feature type="region of interest" description="Disordered" evidence="1">
    <location>
        <begin position="65"/>
        <end position="91"/>
    </location>
</feature>
<dbReference type="HOGENOM" id="CLU_2421678_0_0_9"/>
<dbReference type="EMBL" id="ACCJ01000464">
    <property type="protein sequence ID" value="EEG52264.1"/>
    <property type="molecule type" value="Genomic_DNA"/>
</dbReference>
<dbReference type="Proteomes" id="UP000004756">
    <property type="component" value="Unassembled WGS sequence"/>
</dbReference>
<evidence type="ECO:0000313" key="2">
    <source>
        <dbReference type="EMBL" id="EEG52264.1"/>
    </source>
</evidence>